<evidence type="ECO:0000313" key="2">
    <source>
        <dbReference type="Proteomes" id="UP000001317"/>
    </source>
</evidence>
<dbReference type="HOGENOM" id="CLU_016608_0_0_6"/>
<keyword evidence="2" id="KW-1185">Reference proteome</keyword>
<dbReference type="KEGG" id="shl:Shal_1476"/>
<dbReference type="AlphaFoldDB" id="B0TMH3"/>
<gene>
    <name evidence="1" type="ordered locus">Shal_1476</name>
</gene>
<dbReference type="Proteomes" id="UP000001317">
    <property type="component" value="Chromosome"/>
</dbReference>
<dbReference type="OrthoDB" id="6272841at2"/>
<name>B0TMH3_SHEHH</name>
<sequence length="516" mass="56617">MSKSGLSVNLLGQQYSLKTVPPIPLQQLKQAQNFLLNIVQINGTIAQSTLFALGGPISLPLPQALLAAISRSKAQEKKLQQLAKRKDGYPLPTAKVKGSQLRFDKGPSFVLERLCTSKQGEYTATIRSVENQLLLELSPIHVKAKVNLISTQDVSKELADLATDQPAERIQHLANQKTDVNFQYRNLFKSLEAIDENVDVSLDVAADAKYPSPDKERLGQSHSEAGIAPTPATSAHLLADALEKAGGLPGNSPAMSNVKENAKESLASALLRVLPRLSPETLIELSQPQRLKQVIMATINQSLSPNDWLSTPLNTHVNTLNLLFQLLLGRASASQITPELAKKLSILQAHLALPEPLLKLLESCACQESLSKLLSNLNLYQHASSRNEQMINYYFAIPYSISHYQEQLEGHIQKEKQSNNPKNDVWRLQLKFNLASGPLLIGAQTLKHDNPHSSAPLKLKFSCSNEAIINKIELLTPSLSQKLEGIGFSQISISTKQENIPATILPGEHYLVKVDV</sequence>
<proteinExistence type="predicted"/>
<dbReference type="eggNOG" id="ENOG5032RM7">
    <property type="taxonomic scope" value="Bacteria"/>
</dbReference>
<reference evidence="1" key="1">
    <citation type="submission" date="2008-01" db="EMBL/GenBank/DDBJ databases">
        <title>Complete sequence of Shewanella halifaxensis HAW-EB4.</title>
        <authorList>
            <consortium name="US DOE Joint Genome Institute"/>
            <person name="Copeland A."/>
            <person name="Lucas S."/>
            <person name="Lapidus A."/>
            <person name="Glavina del Rio T."/>
            <person name="Dalin E."/>
            <person name="Tice H."/>
            <person name="Bruce D."/>
            <person name="Goodwin L."/>
            <person name="Pitluck S."/>
            <person name="Sims D."/>
            <person name="Brettin T."/>
            <person name="Detter J.C."/>
            <person name="Han C."/>
            <person name="Kuske C.R."/>
            <person name="Schmutz J."/>
            <person name="Larimer F."/>
            <person name="Land M."/>
            <person name="Hauser L."/>
            <person name="Kyrpides N."/>
            <person name="Kim E."/>
            <person name="Zhao J.-S."/>
            <person name="Richardson P."/>
        </authorList>
    </citation>
    <scope>NUCLEOTIDE SEQUENCE [LARGE SCALE GENOMIC DNA]</scope>
    <source>
        <strain evidence="1">HAW-EB4</strain>
    </source>
</reference>
<dbReference type="EMBL" id="CP000931">
    <property type="protein sequence ID" value="ABZ76042.1"/>
    <property type="molecule type" value="Genomic_DNA"/>
</dbReference>
<protein>
    <submittedName>
        <fullName evidence="1">Uncharacterized protein</fullName>
    </submittedName>
</protein>
<organism evidence="1 2">
    <name type="scientific">Shewanella halifaxensis (strain HAW-EB4)</name>
    <dbReference type="NCBI Taxonomy" id="458817"/>
    <lineage>
        <taxon>Bacteria</taxon>
        <taxon>Pseudomonadati</taxon>
        <taxon>Pseudomonadota</taxon>
        <taxon>Gammaproteobacteria</taxon>
        <taxon>Alteromonadales</taxon>
        <taxon>Shewanellaceae</taxon>
        <taxon>Shewanella</taxon>
    </lineage>
</organism>
<evidence type="ECO:0000313" key="1">
    <source>
        <dbReference type="EMBL" id="ABZ76042.1"/>
    </source>
</evidence>
<accession>B0TMH3</accession>